<dbReference type="RefSeq" id="WP_150733050.1">
    <property type="nucleotide sequence ID" value="NZ_CABVIF010000002.1"/>
</dbReference>
<accession>A0A5E7IM28</accession>
<gene>
    <name evidence="1" type="ORF">PS854_01623</name>
</gene>
<dbReference type="EMBL" id="CABVIF010000002">
    <property type="protein sequence ID" value="VVO77475.1"/>
    <property type="molecule type" value="Genomic_DNA"/>
</dbReference>
<evidence type="ECO:0000313" key="1">
    <source>
        <dbReference type="EMBL" id="VVO77475.1"/>
    </source>
</evidence>
<sequence length="137" mass="14648">MYAEIVNEPNTVGAGLLAIAECQATPILNLLTPSLASQLLQDLWVYAEIVNEPNTVGAGLLAMAECQATPILNLLKPSLASQLLQDLWVYAEIVNEPNTVGAGLLAMQAPRFLRLTPSHIVAVQSFSPQLTRAGLNE</sequence>
<name>A0A5E7IM28_PSEFL</name>
<reference evidence="1 2" key="1">
    <citation type="submission" date="2019-09" db="EMBL/GenBank/DDBJ databases">
        <authorList>
            <person name="Chandra G."/>
            <person name="Truman W A."/>
        </authorList>
    </citation>
    <scope>NUCLEOTIDE SEQUENCE [LARGE SCALE GENOMIC DNA]</scope>
    <source>
        <strain evidence="1">PS854</strain>
    </source>
</reference>
<evidence type="ECO:0000313" key="2">
    <source>
        <dbReference type="Proteomes" id="UP000327111"/>
    </source>
</evidence>
<dbReference type="AlphaFoldDB" id="A0A5E7IM28"/>
<dbReference type="Proteomes" id="UP000327111">
    <property type="component" value="Unassembled WGS sequence"/>
</dbReference>
<organism evidence="1 2">
    <name type="scientific">Pseudomonas fluorescens</name>
    <dbReference type="NCBI Taxonomy" id="294"/>
    <lineage>
        <taxon>Bacteria</taxon>
        <taxon>Pseudomonadati</taxon>
        <taxon>Pseudomonadota</taxon>
        <taxon>Gammaproteobacteria</taxon>
        <taxon>Pseudomonadales</taxon>
        <taxon>Pseudomonadaceae</taxon>
        <taxon>Pseudomonas</taxon>
    </lineage>
</organism>
<protein>
    <submittedName>
        <fullName evidence="1">Uncharacterized protein</fullName>
    </submittedName>
</protein>
<proteinExistence type="predicted"/>